<keyword evidence="4" id="KW-0234">DNA repair</keyword>
<dbReference type="Proteomes" id="UP000053240">
    <property type="component" value="Unassembled WGS sequence"/>
</dbReference>
<feature type="domain" description="DNA repair metallo-beta-lactamase" evidence="7">
    <location>
        <begin position="630"/>
        <end position="717"/>
    </location>
</feature>
<organism evidence="8 9">
    <name type="scientific">Papilio machaon</name>
    <name type="common">Old World swallowtail butterfly</name>
    <dbReference type="NCBI Taxonomy" id="76193"/>
    <lineage>
        <taxon>Eukaryota</taxon>
        <taxon>Metazoa</taxon>
        <taxon>Ecdysozoa</taxon>
        <taxon>Arthropoda</taxon>
        <taxon>Hexapoda</taxon>
        <taxon>Insecta</taxon>
        <taxon>Pterygota</taxon>
        <taxon>Neoptera</taxon>
        <taxon>Endopterygota</taxon>
        <taxon>Lepidoptera</taxon>
        <taxon>Glossata</taxon>
        <taxon>Ditrysia</taxon>
        <taxon>Papilionoidea</taxon>
        <taxon>Papilionidae</taxon>
        <taxon>Papilioninae</taxon>
        <taxon>Papilio</taxon>
    </lineage>
</organism>
<keyword evidence="3" id="KW-0227">DNA damage</keyword>
<evidence type="ECO:0000256" key="4">
    <source>
        <dbReference type="ARBA" id="ARBA00023204"/>
    </source>
</evidence>
<dbReference type="PANTHER" id="PTHR23240:SF6">
    <property type="entry name" value="DNA CROSS-LINK REPAIR 1A PROTEIN"/>
    <property type="match status" value="1"/>
</dbReference>
<dbReference type="InterPro" id="IPR036866">
    <property type="entry name" value="RibonucZ/Hydroxyglut_hydro"/>
</dbReference>
<name>A0A194R199_PAPMA</name>
<keyword evidence="9" id="KW-1185">Reference proteome</keyword>
<evidence type="ECO:0000256" key="1">
    <source>
        <dbReference type="ARBA" id="ARBA00004123"/>
    </source>
</evidence>
<comment type="similarity">
    <text evidence="2">Belongs to the DNA repair metallo-beta-lactamase (DRMBL) family.</text>
</comment>
<dbReference type="SUPFAM" id="SSF56281">
    <property type="entry name" value="Metallo-hydrolase/oxidoreductase"/>
    <property type="match status" value="2"/>
</dbReference>
<evidence type="ECO:0000259" key="7">
    <source>
        <dbReference type="Pfam" id="PF07522"/>
    </source>
</evidence>
<evidence type="ECO:0000256" key="2">
    <source>
        <dbReference type="ARBA" id="ARBA00010304"/>
    </source>
</evidence>
<dbReference type="PANTHER" id="PTHR23240">
    <property type="entry name" value="DNA CROSS-LINK REPAIR PROTEIN PSO2/SNM1-RELATED"/>
    <property type="match status" value="1"/>
</dbReference>
<feature type="compositionally biased region" description="Polar residues" evidence="6">
    <location>
        <begin position="344"/>
        <end position="357"/>
    </location>
</feature>
<dbReference type="InterPro" id="IPR011084">
    <property type="entry name" value="DRMBL"/>
</dbReference>
<reference evidence="8 9" key="1">
    <citation type="journal article" date="2015" name="Nat. Commun.">
        <title>Outbred genome sequencing and CRISPR/Cas9 gene editing in butterflies.</title>
        <authorList>
            <person name="Li X."/>
            <person name="Fan D."/>
            <person name="Zhang W."/>
            <person name="Liu G."/>
            <person name="Zhang L."/>
            <person name="Zhao L."/>
            <person name="Fang X."/>
            <person name="Chen L."/>
            <person name="Dong Y."/>
            <person name="Chen Y."/>
            <person name="Ding Y."/>
            <person name="Zhao R."/>
            <person name="Feng M."/>
            <person name="Zhu Y."/>
            <person name="Feng Y."/>
            <person name="Jiang X."/>
            <person name="Zhu D."/>
            <person name="Xiang H."/>
            <person name="Feng X."/>
            <person name="Li S."/>
            <person name="Wang J."/>
            <person name="Zhang G."/>
            <person name="Kronforst M.R."/>
            <person name="Wang W."/>
        </authorList>
    </citation>
    <scope>NUCLEOTIDE SEQUENCE [LARGE SCALE GENOMIC DNA]</scope>
    <source>
        <strain evidence="8">Ya'a_city_454_Pm</strain>
        <tissue evidence="8">Whole body</tissue>
    </source>
</reference>
<gene>
    <name evidence="8" type="ORF">RR48_08310</name>
</gene>
<dbReference type="GO" id="GO:0036297">
    <property type="term" value="P:interstrand cross-link repair"/>
    <property type="evidence" value="ECO:0007669"/>
    <property type="project" value="TreeGrafter"/>
</dbReference>
<accession>A0A194R199</accession>
<evidence type="ECO:0000256" key="3">
    <source>
        <dbReference type="ARBA" id="ARBA00022763"/>
    </source>
</evidence>
<dbReference type="STRING" id="76193.A0A194R199"/>
<evidence type="ECO:0000256" key="5">
    <source>
        <dbReference type="ARBA" id="ARBA00023242"/>
    </source>
</evidence>
<proteinExistence type="inferred from homology"/>
<keyword evidence="5" id="KW-0539">Nucleus</keyword>
<dbReference type="EMBL" id="KQ460878">
    <property type="protein sequence ID" value="KPJ11568.1"/>
    <property type="molecule type" value="Genomic_DNA"/>
</dbReference>
<evidence type="ECO:0000256" key="6">
    <source>
        <dbReference type="SAM" id="MobiDB-lite"/>
    </source>
</evidence>
<dbReference type="GO" id="GO:0006303">
    <property type="term" value="P:double-strand break repair via nonhomologous end joining"/>
    <property type="evidence" value="ECO:0007669"/>
    <property type="project" value="TreeGrafter"/>
</dbReference>
<evidence type="ECO:0000313" key="9">
    <source>
        <dbReference type="Proteomes" id="UP000053240"/>
    </source>
</evidence>
<dbReference type="GO" id="GO:0005634">
    <property type="term" value="C:nucleus"/>
    <property type="evidence" value="ECO:0007669"/>
    <property type="project" value="UniProtKB-SubCell"/>
</dbReference>
<protein>
    <submittedName>
        <fullName evidence="8">DNA cross-link repair 1A protein</fullName>
    </submittedName>
</protein>
<dbReference type="AlphaFoldDB" id="A0A194R199"/>
<evidence type="ECO:0000313" key="8">
    <source>
        <dbReference type="EMBL" id="KPJ11568.1"/>
    </source>
</evidence>
<comment type="subcellular location">
    <subcellularLocation>
        <location evidence="1">Nucleus</location>
    </subcellularLocation>
</comment>
<dbReference type="Pfam" id="PF07522">
    <property type="entry name" value="DRMBL"/>
    <property type="match status" value="1"/>
</dbReference>
<dbReference type="GO" id="GO:0035312">
    <property type="term" value="F:5'-3' DNA exonuclease activity"/>
    <property type="evidence" value="ECO:0007669"/>
    <property type="project" value="TreeGrafter"/>
</dbReference>
<dbReference type="Gene3D" id="3.60.15.10">
    <property type="entry name" value="Ribonuclease Z/Hydroxyacylglutathione hydrolase-like"/>
    <property type="match status" value="1"/>
</dbReference>
<sequence>MDDNINSYLTSLSNPRGILKELQCSEINTSEQKDHKDVRKEVIEPKDIRYSAIDDLDSKDKVNNSYFSCEFHNYHSNGSREDNLSANSDYTIIYNNYNIEKPVSSLSFKFDNIKNIDIATVNTDIKNFSVSHVNEDTNVICTIIEDYNVDLEIESENMPGNANVQNSINKEPAAVNLEIKRERAMSNDNMPEEQKILISNRNAIDKLSHVIVQPPNYKFVKRDVSFSVKSKTGAKTVSKLGLKNGKVSVRGDGLKQATINDYFCGKLQVHTKKSGKKFIETVPFNNSKYAKDLVFDDVEDMSKNSGVNDTLLKYDKFRAAIKVSRENDMQSKARLCSPKRDSASLRQQELKASSSEVPRSISPKLRNGSISSFSPRKNLDSIHFSLPSKTRSNKTNTNRNIPFYKIVAADLCVARLGVNPKHLQILNIDDTVKIEGIDVTAVDANHCPGAIMLVFTLPNGKNLLHTGDFRASPYMESYPVFWNKDMHTIYLDTTCPGAIMLVFTLPNGKNLLHTGDFRASPYMESYPVFWNKDMHTIYLDTTYCNPRYDFPTQDQSLEMALNLLRDKKTKLEEAGKKFSSVLIVCGAYTIGKEKFFLGIARRVGCMVWACPEKDRVLQVVEGQSFGRSAPHTCQLHVVPMRELTHEKLRAHLDSLQGAFSEVVAFKPSGWENDKATAVTRDSVTIHGIPYSEHSSFSELIRFVKFLKPKQVVPTVDISGGVKTVQQFFPCPLVYKEDLKCQSRLTDYFGVQSRQRVHPV</sequence>
<dbReference type="GO" id="GO:0003684">
    <property type="term" value="F:damaged DNA binding"/>
    <property type="evidence" value="ECO:0007669"/>
    <property type="project" value="TreeGrafter"/>
</dbReference>
<dbReference type="InParanoid" id="A0A194R199"/>
<dbReference type="Gene3D" id="3.40.50.12650">
    <property type="match status" value="1"/>
</dbReference>
<feature type="region of interest" description="Disordered" evidence="6">
    <location>
        <begin position="330"/>
        <end position="373"/>
    </location>
</feature>